<dbReference type="EMBL" id="CP071793">
    <property type="protein sequence ID" value="QTD48707.1"/>
    <property type="molecule type" value="Genomic_DNA"/>
</dbReference>
<dbReference type="KEGG" id="scor:J3U87_24260"/>
<accession>A0A8A4TGR1</accession>
<reference evidence="2" key="1">
    <citation type="submission" date="2021-03" db="EMBL/GenBank/DDBJ databases">
        <title>Acanthopleuribacteraceae sp. M133.</title>
        <authorList>
            <person name="Wang G."/>
        </authorList>
    </citation>
    <scope>NUCLEOTIDE SEQUENCE</scope>
    <source>
        <strain evidence="2">M133</strain>
    </source>
</reference>
<dbReference type="Proteomes" id="UP000663929">
    <property type="component" value="Chromosome"/>
</dbReference>
<feature type="chain" id="PRO_5035170371" evidence="1">
    <location>
        <begin position="26"/>
        <end position="70"/>
    </location>
</feature>
<organism evidence="2 3">
    <name type="scientific">Sulfidibacter corallicola</name>
    <dbReference type="NCBI Taxonomy" id="2818388"/>
    <lineage>
        <taxon>Bacteria</taxon>
        <taxon>Pseudomonadati</taxon>
        <taxon>Acidobacteriota</taxon>
        <taxon>Holophagae</taxon>
        <taxon>Acanthopleuribacterales</taxon>
        <taxon>Acanthopleuribacteraceae</taxon>
        <taxon>Sulfidibacter</taxon>
    </lineage>
</organism>
<keyword evidence="3" id="KW-1185">Reference proteome</keyword>
<evidence type="ECO:0000313" key="2">
    <source>
        <dbReference type="EMBL" id="QTD48707.1"/>
    </source>
</evidence>
<gene>
    <name evidence="2" type="ORF">J3U87_24260</name>
</gene>
<protein>
    <submittedName>
        <fullName evidence="2">Uncharacterized protein</fullName>
    </submittedName>
</protein>
<evidence type="ECO:0000256" key="1">
    <source>
        <dbReference type="SAM" id="SignalP"/>
    </source>
</evidence>
<evidence type="ECO:0000313" key="3">
    <source>
        <dbReference type="Proteomes" id="UP000663929"/>
    </source>
</evidence>
<name>A0A8A4TGR1_SULCO</name>
<sequence length="70" mass="7814">MKKLMIGALVLMSAGILAFSANVQANQEEARAVRNTPIYEPCYNPNRMVVLFCAPGGTRSCFRETCYLWP</sequence>
<dbReference type="RefSeq" id="WP_237378358.1">
    <property type="nucleotide sequence ID" value="NZ_CP071793.1"/>
</dbReference>
<proteinExistence type="predicted"/>
<feature type="signal peptide" evidence="1">
    <location>
        <begin position="1"/>
        <end position="25"/>
    </location>
</feature>
<keyword evidence="1" id="KW-0732">Signal</keyword>
<dbReference type="AlphaFoldDB" id="A0A8A4TGR1"/>